<gene>
    <name evidence="3" type="ORF">JI739_21355</name>
</gene>
<protein>
    <submittedName>
        <fullName evidence="3">DUF4116 domain-containing protein</fullName>
    </submittedName>
</protein>
<dbReference type="EMBL" id="JAEQNA010000010">
    <property type="protein sequence ID" value="MBL0422897.1"/>
    <property type="molecule type" value="Genomic_DNA"/>
</dbReference>
<organism evidence="3 4">
    <name type="scientific">Ramlibacter aurantiacus</name>
    <dbReference type="NCBI Taxonomy" id="2801330"/>
    <lineage>
        <taxon>Bacteria</taxon>
        <taxon>Pseudomonadati</taxon>
        <taxon>Pseudomonadota</taxon>
        <taxon>Betaproteobacteria</taxon>
        <taxon>Burkholderiales</taxon>
        <taxon>Comamonadaceae</taxon>
        <taxon>Ramlibacter</taxon>
    </lineage>
</organism>
<dbReference type="Proteomes" id="UP000613011">
    <property type="component" value="Unassembled WGS sequence"/>
</dbReference>
<dbReference type="Pfam" id="PF13475">
    <property type="entry name" value="DUF4116"/>
    <property type="match status" value="1"/>
</dbReference>
<name>A0A936ZNB3_9BURK</name>
<reference evidence="3" key="1">
    <citation type="submission" date="2021-01" db="EMBL/GenBank/DDBJ databases">
        <title>Ramlibacter sp. strain AW1 16S ribosomal RNA gene Genome sequencing and assembly.</title>
        <authorList>
            <person name="Kang M."/>
        </authorList>
    </citation>
    <scope>NUCLEOTIDE SEQUENCE</scope>
    <source>
        <strain evidence="3">AW1</strain>
    </source>
</reference>
<evidence type="ECO:0000259" key="2">
    <source>
        <dbReference type="Pfam" id="PF13475"/>
    </source>
</evidence>
<proteinExistence type="predicted"/>
<evidence type="ECO:0000256" key="1">
    <source>
        <dbReference type="SAM" id="MobiDB-lite"/>
    </source>
</evidence>
<feature type="region of interest" description="Disordered" evidence="1">
    <location>
        <begin position="313"/>
        <end position="332"/>
    </location>
</feature>
<accession>A0A936ZNB3</accession>
<dbReference type="InterPro" id="IPR025197">
    <property type="entry name" value="DUF4116"/>
</dbReference>
<comment type="caution">
    <text evidence="3">The sequence shown here is derived from an EMBL/GenBank/DDBJ whole genome shotgun (WGS) entry which is preliminary data.</text>
</comment>
<evidence type="ECO:0000313" key="4">
    <source>
        <dbReference type="Proteomes" id="UP000613011"/>
    </source>
</evidence>
<sequence>MLIACQAGEGFYTVRDTLAELLVARGETREAAQAAVGSKAVTRELLDQNPCWFADVPRDLCEPAPYILPGVTRNGLLLERVRRDEKEHAVCLAAVRNNGLALQFVHPTRRYRDICLAAVRNNGLAMEWVPPDLCTAEMYLAAVAKGWPIASVPQKFISKAMYLAAVAHDHAVLASVKPDWLDAEMYLSAIRGCGKALLDVPQHERTDEMYRAAVDTWGMGLPVVPPRLRDKPVCLAAVRDNPLAIRRVPDALQGDPDIVRAYREPMLALLRENGSQLIFLPRHLRDMEMCVTAVRSKASAVSSVPKELVDDVSRAVGPAQPSEPASRTEPTDKVECVVGPSGLSEYPLSPEEYLARAADPGADFPRFHLVPRSYYELPGFLAEMVLRRPELLWEMPEHRRQPDVCLVAVRRNGLLLQHVPPERKTDAICVAALLENPGADAFLPRERDLSAFYQAFDQALMAQMESDDASSAASLHGAD</sequence>
<feature type="domain" description="DUF4116" evidence="2">
    <location>
        <begin position="91"/>
        <end position="133"/>
    </location>
</feature>
<dbReference type="AlphaFoldDB" id="A0A936ZNB3"/>
<dbReference type="RefSeq" id="WP_201686032.1">
    <property type="nucleotide sequence ID" value="NZ_JAEQNA010000010.1"/>
</dbReference>
<keyword evidence="4" id="KW-1185">Reference proteome</keyword>
<evidence type="ECO:0000313" key="3">
    <source>
        <dbReference type="EMBL" id="MBL0422897.1"/>
    </source>
</evidence>